<dbReference type="Proteomes" id="UP000228621">
    <property type="component" value="Unassembled WGS sequence"/>
</dbReference>
<protein>
    <submittedName>
        <fullName evidence="2">Uncharacterized protein</fullName>
    </submittedName>
</protein>
<accession>A0A2A5JK04</accession>
<evidence type="ECO:0000313" key="3">
    <source>
        <dbReference type="Proteomes" id="UP000228621"/>
    </source>
</evidence>
<sequence length="229" mass="25766">MNKLKLAKYQSIFCSMMLLITIIGLSSSAYSATDSCSIYSGTDEFLIEANVGNETRFESVILKKTARNNRWLLQLRFDKGLSVISSKDLTMDEHIKLIDNLLKCTSKLTKDQRLMRLDLQVDFKLVTDIYSSIVSSVSSYASTEEGSVSHKNLEIFNQVLSVISDSNLLLEICSLASKHGLVCDKEVPIGMNPIAFKKEYLGRTWSSIIDDEDSAIEVGQWFAIRLRKN</sequence>
<evidence type="ECO:0000256" key="1">
    <source>
        <dbReference type="SAM" id="SignalP"/>
    </source>
</evidence>
<dbReference type="OrthoDB" id="7066130at2"/>
<keyword evidence="3" id="KW-1185">Reference proteome</keyword>
<organism evidence="2 3">
    <name type="scientific">Pseudoalteromonas piscicida</name>
    <dbReference type="NCBI Taxonomy" id="43662"/>
    <lineage>
        <taxon>Bacteria</taxon>
        <taxon>Pseudomonadati</taxon>
        <taxon>Pseudomonadota</taxon>
        <taxon>Gammaproteobacteria</taxon>
        <taxon>Alteromonadales</taxon>
        <taxon>Pseudoalteromonadaceae</taxon>
        <taxon>Pseudoalteromonas</taxon>
    </lineage>
</organism>
<comment type="caution">
    <text evidence="2">The sequence shown here is derived from an EMBL/GenBank/DDBJ whole genome shotgun (WGS) entry which is preliminary data.</text>
</comment>
<name>A0A2A5JK04_PSEO7</name>
<gene>
    <name evidence="2" type="ORF">CEX98_22370</name>
</gene>
<reference evidence="3" key="1">
    <citation type="journal article" date="2019" name="Genome Announc.">
        <title>Draft Genome Sequence of Pseudoalteromonas piscicida Strain 36Y ROTHPW, an Hypersaline Seawater Isolate from the South Coast of Sonora, Mexico.</title>
        <authorList>
            <person name="Sanchez-Diaz R."/>
            <person name="Molina-Garza Z.J."/>
            <person name="Cruz-Suarez L.E."/>
            <person name="Selvin J."/>
            <person name="Kiran G.S."/>
            <person name="Ibarra-Gamez J.C."/>
            <person name="Gomez-Gil B."/>
            <person name="Galaviz-Silva L."/>
        </authorList>
    </citation>
    <scope>NUCLEOTIDE SEQUENCE [LARGE SCALE GENOMIC DNA]</scope>
    <source>
        <strain evidence="3">36Y_RITHPW</strain>
    </source>
</reference>
<dbReference type="RefSeq" id="WP_099644147.1">
    <property type="nucleotide sequence ID" value="NZ_NKHF01000188.1"/>
</dbReference>
<dbReference type="EMBL" id="NKHF01000188">
    <property type="protein sequence ID" value="PCK29541.1"/>
    <property type="molecule type" value="Genomic_DNA"/>
</dbReference>
<keyword evidence="1" id="KW-0732">Signal</keyword>
<feature type="chain" id="PRO_5012562909" evidence="1">
    <location>
        <begin position="32"/>
        <end position="229"/>
    </location>
</feature>
<feature type="signal peptide" evidence="1">
    <location>
        <begin position="1"/>
        <end position="31"/>
    </location>
</feature>
<evidence type="ECO:0000313" key="2">
    <source>
        <dbReference type="EMBL" id="PCK29541.1"/>
    </source>
</evidence>
<dbReference type="AlphaFoldDB" id="A0A2A5JK04"/>
<proteinExistence type="predicted"/>